<organism evidence="1 2">
    <name type="scientific">Chitinophaga nivalis</name>
    <dbReference type="NCBI Taxonomy" id="2991709"/>
    <lineage>
        <taxon>Bacteria</taxon>
        <taxon>Pseudomonadati</taxon>
        <taxon>Bacteroidota</taxon>
        <taxon>Chitinophagia</taxon>
        <taxon>Chitinophagales</taxon>
        <taxon>Chitinophagaceae</taxon>
        <taxon>Chitinophaga</taxon>
    </lineage>
</organism>
<sequence length="50" mass="5935">MALYKLMSAQERYAYLEQHHPEILQRVSLSQLSTYLGIARETLSRIRGRR</sequence>
<gene>
    <name evidence="1" type="ORF">OL497_20560</name>
</gene>
<dbReference type="RefSeq" id="WP_264733122.1">
    <property type="nucleotide sequence ID" value="NZ_JAPDNR010000001.1"/>
</dbReference>
<protein>
    <recommendedName>
        <fullName evidence="3">Crp/Fnr family transcriptional regulator</fullName>
    </recommendedName>
</protein>
<dbReference type="Proteomes" id="UP001207742">
    <property type="component" value="Unassembled WGS sequence"/>
</dbReference>
<evidence type="ECO:0008006" key="3">
    <source>
        <dbReference type="Google" id="ProtNLM"/>
    </source>
</evidence>
<dbReference type="EMBL" id="JAPDNS010000002">
    <property type="protein sequence ID" value="MCW3486306.1"/>
    <property type="molecule type" value="Genomic_DNA"/>
</dbReference>
<name>A0ABT3IR00_9BACT</name>
<keyword evidence="2" id="KW-1185">Reference proteome</keyword>
<reference evidence="1 2" key="1">
    <citation type="submission" date="2022-10" db="EMBL/GenBank/DDBJ databases">
        <title>Chitinophaga nivalis PC15 sp. nov., isolated from Pyeongchang county, South Korea.</title>
        <authorList>
            <person name="Trinh H.N."/>
        </authorList>
    </citation>
    <scope>NUCLEOTIDE SEQUENCE [LARGE SCALE GENOMIC DNA]</scope>
    <source>
        <strain evidence="1 2">PC14</strain>
    </source>
</reference>
<proteinExistence type="predicted"/>
<comment type="caution">
    <text evidence="1">The sequence shown here is derived from an EMBL/GenBank/DDBJ whole genome shotgun (WGS) entry which is preliminary data.</text>
</comment>
<accession>A0ABT3IR00</accession>
<evidence type="ECO:0000313" key="2">
    <source>
        <dbReference type="Proteomes" id="UP001207742"/>
    </source>
</evidence>
<evidence type="ECO:0000313" key="1">
    <source>
        <dbReference type="EMBL" id="MCW3486306.1"/>
    </source>
</evidence>